<protein>
    <submittedName>
        <fullName evidence="1">Uncharacterized protein</fullName>
    </submittedName>
</protein>
<keyword evidence="2" id="KW-1185">Reference proteome</keyword>
<reference evidence="1 2" key="1">
    <citation type="submission" date="2024-09" db="EMBL/GenBank/DDBJ databases">
        <authorList>
            <person name="Sun Q."/>
            <person name="Mori K."/>
        </authorList>
    </citation>
    <scope>NUCLEOTIDE SEQUENCE [LARGE SCALE GENOMIC DNA]</scope>
    <source>
        <strain evidence="1 2">JCM 11411</strain>
    </source>
</reference>
<comment type="caution">
    <text evidence="1">The sequence shown here is derived from an EMBL/GenBank/DDBJ whole genome shotgun (WGS) entry which is preliminary data.</text>
</comment>
<proteinExistence type="predicted"/>
<evidence type="ECO:0000313" key="1">
    <source>
        <dbReference type="EMBL" id="MFB9778423.1"/>
    </source>
</evidence>
<dbReference type="RefSeq" id="WP_378373855.1">
    <property type="nucleotide sequence ID" value="NZ_JBHMAS010000002.1"/>
</dbReference>
<dbReference type="EMBL" id="JBHMAS010000002">
    <property type="protein sequence ID" value="MFB9778423.1"/>
    <property type="molecule type" value="Genomic_DNA"/>
</dbReference>
<gene>
    <name evidence="1" type="ORF">ACFFQ6_01910</name>
</gene>
<name>A0ABV5X7K6_9NOCA</name>
<dbReference type="Proteomes" id="UP001589587">
    <property type="component" value="Unassembled WGS sequence"/>
</dbReference>
<evidence type="ECO:0000313" key="2">
    <source>
        <dbReference type="Proteomes" id="UP001589587"/>
    </source>
</evidence>
<accession>A0ABV5X7K6</accession>
<organism evidence="1 2">
    <name type="scientific">Rhodococcus baikonurensis</name>
    <dbReference type="NCBI Taxonomy" id="172041"/>
    <lineage>
        <taxon>Bacteria</taxon>
        <taxon>Bacillati</taxon>
        <taxon>Actinomycetota</taxon>
        <taxon>Actinomycetes</taxon>
        <taxon>Mycobacteriales</taxon>
        <taxon>Nocardiaceae</taxon>
        <taxon>Rhodococcus</taxon>
        <taxon>Rhodococcus erythropolis group</taxon>
    </lineage>
</organism>
<sequence length="173" mass="18980">MTSTLTVTDHGTTLEFTHEDALRYHGPQAPGGVAHAYKVLERALDVLGGEGSVERRDLVVATAHRGPGVRDAFELVTRAVTEGRYTVDSSLARPERGNTLALYVFRVDYRGASVTLTVREGFVVDEFIALSRKNYRTAEDEARLTVLKQEMADRVMSSPAESVYDVEIGPLPA</sequence>